<comment type="caution">
    <text evidence="10">The sequence shown here is derived from an EMBL/GenBank/DDBJ whole genome shotgun (WGS) entry which is preliminary data.</text>
</comment>
<evidence type="ECO:0000256" key="2">
    <source>
        <dbReference type="ARBA" id="ARBA00022475"/>
    </source>
</evidence>
<comment type="subcellular location">
    <subcellularLocation>
        <location evidence="1">Cell inner membrane</location>
        <topology evidence="1">Single-pass membrane protein</topology>
    </subcellularLocation>
</comment>
<dbReference type="Proteomes" id="UP000681315">
    <property type="component" value="Unassembled WGS sequence"/>
</dbReference>
<evidence type="ECO:0000259" key="9">
    <source>
        <dbReference type="Pfam" id="PF02698"/>
    </source>
</evidence>
<name>A0ABS3SPJ5_9FLAO</name>
<dbReference type="CDD" id="cd06259">
    <property type="entry name" value="YdcF-like"/>
    <property type="match status" value="1"/>
</dbReference>
<keyword evidence="4 8" id="KW-0812">Transmembrane</keyword>
<evidence type="ECO:0000256" key="3">
    <source>
        <dbReference type="ARBA" id="ARBA00022519"/>
    </source>
</evidence>
<accession>A0ABS3SPJ5</accession>
<dbReference type="RefSeq" id="WP_208232770.1">
    <property type="nucleotide sequence ID" value="NZ_JAGEVG010000004.1"/>
</dbReference>
<dbReference type="EMBL" id="JAGEVG010000004">
    <property type="protein sequence ID" value="MBO3097625.1"/>
    <property type="molecule type" value="Genomic_DNA"/>
</dbReference>
<protein>
    <submittedName>
        <fullName evidence="10">YdcF family protein</fullName>
    </submittedName>
</protein>
<comment type="function">
    <text evidence="7">Participates in the barrier function of the cell envelope.</text>
</comment>
<dbReference type="InterPro" id="IPR003848">
    <property type="entry name" value="DUF218"/>
</dbReference>
<organism evidence="10 11">
    <name type="scientific">Gelidibacter pelagius</name>
    <dbReference type="NCBI Taxonomy" id="2819985"/>
    <lineage>
        <taxon>Bacteria</taxon>
        <taxon>Pseudomonadati</taxon>
        <taxon>Bacteroidota</taxon>
        <taxon>Flavobacteriia</taxon>
        <taxon>Flavobacteriales</taxon>
        <taxon>Flavobacteriaceae</taxon>
        <taxon>Gelidibacter</taxon>
    </lineage>
</organism>
<keyword evidence="11" id="KW-1185">Reference proteome</keyword>
<feature type="domain" description="DUF218" evidence="9">
    <location>
        <begin position="10"/>
        <end position="167"/>
    </location>
</feature>
<evidence type="ECO:0000256" key="5">
    <source>
        <dbReference type="ARBA" id="ARBA00022989"/>
    </source>
</evidence>
<evidence type="ECO:0000256" key="4">
    <source>
        <dbReference type="ARBA" id="ARBA00022692"/>
    </source>
</evidence>
<keyword evidence="3" id="KW-0997">Cell inner membrane</keyword>
<evidence type="ECO:0000313" key="10">
    <source>
        <dbReference type="EMBL" id="MBO3097625.1"/>
    </source>
</evidence>
<dbReference type="PANTHER" id="PTHR30336:SF0">
    <property type="entry name" value="PROTEIN SANA"/>
    <property type="match status" value="1"/>
</dbReference>
<evidence type="ECO:0000313" key="11">
    <source>
        <dbReference type="Proteomes" id="UP000681315"/>
    </source>
</evidence>
<gene>
    <name evidence="10" type="ORF">J4051_05065</name>
</gene>
<dbReference type="InterPro" id="IPR051599">
    <property type="entry name" value="Cell_Envelope_Assoc"/>
</dbReference>
<keyword evidence="5 8" id="KW-1133">Transmembrane helix</keyword>
<keyword evidence="2" id="KW-1003">Cell membrane</keyword>
<dbReference type="PANTHER" id="PTHR30336">
    <property type="entry name" value="INNER MEMBRANE PROTEIN, PROBABLE PERMEASE"/>
    <property type="match status" value="1"/>
</dbReference>
<evidence type="ECO:0000256" key="7">
    <source>
        <dbReference type="ARBA" id="ARBA00037355"/>
    </source>
</evidence>
<reference evidence="10 11" key="1">
    <citation type="submission" date="2021-03" db="EMBL/GenBank/DDBJ databases">
        <title>Gelidibacter sp. nov., isolated from costal sediment.</title>
        <authorList>
            <person name="Lun K.-Y."/>
        </authorList>
    </citation>
    <scope>NUCLEOTIDE SEQUENCE [LARGE SCALE GENOMIC DNA]</scope>
    <source>
        <strain evidence="10 11">DF109</strain>
    </source>
</reference>
<feature type="transmembrane region" description="Helical" evidence="8">
    <location>
        <begin position="6"/>
        <end position="26"/>
    </location>
</feature>
<evidence type="ECO:0000256" key="6">
    <source>
        <dbReference type="ARBA" id="ARBA00023136"/>
    </source>
</evidence>
<evidence type="ECO:0000256" key="1">
    <source>
        <dbReference type="ARBA" id="ARBA00004377"/>
    </source>
</evidence>
<sequence length="209" mass="23673">MKFLKFILLIVVLGVVALVSTNYWVIYKAKEDVYSKINDLPKNKVGLLLGTSKYMAKGGINLYYAYRIDAAVALFKAGKIDYILVSGDNGSEYYDEPTTFKDDLIKRGIPEDRIVLDFAGFRTLDSVVRAKEVFGQDAFTIISQKFHNERAIYLAKNFKIDAIAFNAKDVGNLYGLRTRGREYLARVKASIDVLFNVQPKFLGEKIQIE</sequence>
<dbReference type="Pfam" id="PF02698">
    <property type="entry name" value="DUF218"/>
    <property type="match status" value="1"/>
</dbReference>
<proteinExistence type="predicted"/>
<keyword evidence="6 8" id="KW-0472">Membrane</keyword>
<evidence type="ECO:0000256" key="8">
    <source>
        <dbReference type="SAM" id="Phobius"/>
    </source>
</evidence>